<dbReference type="EMBL" id="CAUJNA010001557">
    <property type="protein sequence ID" value="CAJ1387715.1"/>
    <property type="molecule type" value="Genomic_DNA"/>
</dbReference>
<dbReference type="InterPro" id="IPR036691">
    <property type="entry name" value="Endo/exonu/phosph_ase_sf"/>
</dbReference>
<dbReference type="Proteomes" id="UP001178507">
    <property type="component" value="Unassembled WGS sequence"/>
</dbReference>
<proteinExistence type="predicted"/>
<dbReference type="SUPFAM" id="SSF56219">
    <property type="entry name" value="DNase I-like"/>
    <property type="match status" value="1"/>
</dbReference>
<organism evidence="2 3">
    <name type="scientific">Effrenium voratum</name>
    <dbReference type="NCBI Taxonomy" id="2562239"/>
    <lineage>
        <taxon>Eukaryota</taxon>
        <taxon>Sar</taxon>
        <taxon>Alveolata</taxon>
        <taxon>Dinophyceae</taxon>
        <taxon>Suessiales</taxon>
        <taxon>Symbiodiniaceae</taxon>
        <taxon>Effrenium</taxon>
    </lineage>
</organism>
<feature type="region of interest" description="Disordered" evidence="1">
    <location>
        <begin position="303"/>
        <end position="331"/>
    </location>
</feature>
<accession>A0AA36MY03</accession>
<evidence type="ECO:0000313" key="3">
    <source>
        <dbReference type="Proteomes" id="UP001178507"/>
    </source>
</evidence>
<name>A0AA36MY03_9DINO</name>
<dbReference type="AlphaFoldDB" id="A0AA36MY03"/>
<dbReference type="Gene3D" id="3.60.10.10">
    <property type="entry name" value="Endonuclease/exonuclease/phosphatase"/>
    <property type="match status" value="1"/>
</dbReference>
<sequence length="838" mass="91839">MASDCGKAWRLNLSQPVPSQPLSSECASCRSSAAQFRVPWGHVAARCLREARASAPIAVDATETLGGINQGDARVVVLDFMRFCASRSVSRLYWVLQMNGIILGAASLGDTRHAMALCVPKVCSHHLAAAWLAAMYLRSGSLEGIAAFREDPFADCGDGTVLLPPRYALLAQHNVGFQALAAGQDAPPWPIWAMHFEDPALGSQGRTVFFSVLEQPLPPLLPPGRPKHPPAKAAAGAAVLLAGRWRYCERTVASIARHVTRPLEAVVVAVQSGTSAGGGRAAKAQLRRFFALAAFRWVRDDPAEERRAGGPPPAGAATAPGEVAEGTGGRKGNQVFLPEPGLLGITTWNVWGVPFASELIFHRAKKWRSFHDQQPRDPLQRLLAQKQLSADSGLVVCCFQEVWSFPKGPLMEYTASLDESRTSARWEGFVLVLGILFRAFACGRIWDAAQRLFDVPSDEAEAAKARINYAAVVGNRGMSLPCRALVDSGLCIFATKEPSDQGFFPYTSYPSGLHEERLANKGLMWAFWKSDASGVLVLNTHLSTEAVQTEQLEQLRRCFEMLRDKFRVSCPGLLEIYVCGDFNMGDRVSALGNFCQQLGLERLTGAEPNAWLSFSLDHVFGWRSDGCGFAGRACEAAKPWTGDGGCRGRREELRRRIRAPALHLYETLGGGAAAPLRRSKAAGQLHSLRKLQLALGLTEAYEQRRGRKFRWLVYSRLDLIWVADHPPLRLLAEDAIWTAPLEGVEGGSQVRIFAASDWHGAVPRRLGRAYFARWAVVRSGAPWQPLLEPEAKGSHSPGERNPIHGFWMELYSYGRQGLEPRKPVPEQYGDDFGHNLGL</sequence>
<evidence type="ECO:0000256" key="1">
    <source>
        <dbReference type="SAM" id="MobiDB-lite"/>
    </source>
</evidence>
<evidence type="ECO:0008006" key="4">
    <source>
        <dbReference type="Google" id="ProtNLM"/>
    </source>
</evidence>
<keyword evidence="3" id="KW-1185">Reference proteome</keyword>
<gene>
    <name evidence="2" type="ORF">EVOR1521_LOCUS13726</name>
</gene>
<protein>
    <recommendedName>
        <fullName evidence="4">Endonuclease/exonuclease/phosphatase domain-containing protein</fullName>
    </recommendedName>
</protein>
<feature type="compositionally biased region" description="Low complexity" evidence="1">
    <location>
        <begin position="315"/>
        <end position="325"/>
    </location>
</feature>
<reference evidence="2" key="1">
    <citation type="submission" date="2023-08" db="EMBL/GenBank/DDBJ databases">
        <authorList>
            <person name="Chen Y."/>
            <person name="Shah S."/>
            <person name="Dougan E. K."/>
            <person name="Thang M."/>
            <person name="Chan C."/>
        </authorList>
    </citation>
    <scope>NUCLEOTIDE SEQUENCE</scope>
</reference>
<evidence type="ECO:0000313" key="2">
    <source>
        <dbReference type="EMBL" id="CAJ1387715.1"/>
    </source>
</evidence>
<comment type="caution">
    <text evidence="2">The sequence shown here is derived from an EMBL/GenBank/DDBJ whole genome shotgun (WGS) entry which is preliminary data.</text>
</comment>